<name>A0ABX1MNR7_9RHOO</name>
<keyword evidence="2" id="KW-1185">Reference proteome</keyword>
<gene>
    <name evidence="1" type="ORF">GPA26_05695</name>
</gene>
<dbReference type="RefSeq" id="WP_169205404.1">
    <property type="nucleotide sequence ID" value="NZ_CP059560.1"/>
</dbReference>
<evidence type="ECO:0000313" key="2">
    <source>
        <dbReference type="Proteomes" id="UP000652074"/>
    </source>
</evidence>
<protein>
    <submittedName>
        <fullName evidence="1">Uncharacterized protein</fullName>
    </submittedName>
</protein>
<organism evidence="1 2">
    <name type="scientific">Aromatoleum petrolei</name>
    <dbReference type="NCBI Taxonomy" id="76116"/>
    <lineage>
        <taxon>Bacteria</taxon>
        <taxon>Pseudomonadati</taxon>
        <taxon>Pseudomonadota</taxon>
        <taxon>Betaproteobacteria</taxon>
        <taxon>Rhodocyclales</taxon>
        <taxon>Rhodocyclaceae</taxon>
        <taxon>Aromatoleum</taxon>
    </lineage>
</organism>
<sequence>MPDFLELSTLLRSGMPLVAIETVEEAKAMRLLDRALRAWAALRGIPAD</sequence>
<dbReference type="EMBL" id="WTVR01000008">
    <property type="protein sequence ID" value="NMF87971.1"/>
    <property type="molecule type" value="Genomic_DNA"/>
</dbReference>
<comment type="caution">
    <text evidence="1">The sequence shown here is derived from an EMBL/GenBank/DDBJ whole genome shotgun (WGS) entry which is preliminary data.</text>
</comment>
<accession>A0ABX1MNR7</accession>
<proteinExistence type="predicted"/>
<dbReference type="Proteomes" id="UP000652074">
    <property type="component" value="Unassembled WGS sequence"/>
</dbReference>
<reference evidence="1 2" key="1">
    <citation type="submission" date="2019-12" db="EMBL/GenBank/DDBJ databases">
        <title>Comparative genomics gives insights into the taxonomy of the Azoarcus-Aromatoleum group and reveals separate origins of nif in the plant-associated Azoarcus and non-plant-associated Aromatoleum sub-groups.</title>
        <authorList>
            <person name="Lafos M."/>
            <person name="Maluk M."/>
            <person name="Batista M."/>
            <person name="Junghare M."/>
            <person name="Carmona M."/>
            <person name="Faoro H."/>
            <person name="Cruz L.M."/>
            <person name="Battistoni F."/>
            <person name="De Souza E."/>
            <person name="Pedrosa F."/>
            <person name="Chen W.-M."/>
            <person name="Poole P.S."/>
            <person name="Dixon R.A."/>
            <person name="James E.K."/>
        </authorList>
    </citation>
    <scope>NUCLEOTIDE SEQUENCE [LARGE SCALE GENOMIC DNA]</scope>
    <source>
        <strain evidence="1 2">ToN1</strain>
    </source>
</reference>
<evidence type="ECO:0000313" key="1">
    <source>
        <dbReference type="EMBL" id="NMF87971.1"/>
    </source>
</evidence>